<accession>F3L641</accession>
<dbReference type="OrthoDB" id="6301604at2"/>
<comment type="caution">
    <text evidence="1">The sequence shown here is derived from an EMBL/GenBank/DDBJ whole genome shotgun (WGS) entry which is preliminary data.</text>
</comment>
<dbReference type="Proteomes" id="UP000005615">
    <property type="component" value="Unassembled WGS sequence"/>
</dbReference>
<gene>
    <name evidence="1" type="ORF">IMCC3088_706</name>
</gene>
<evidence type="ECO:0000313" key="1">
    <source>
        <dbReference type="EMBL" id="EGG28202.1"/>
    </source>
</evidence>
<organism evidence="1 2">
    <name type="scientific">Aequoribacter fuscus</name>
    <dbReference type="NCBI Taxonomy" id="2518989"/>
    <lineage>
        <taxon>Bacteria</taxon>
        <taxon>Pseudomonadati</taxon>
        <taxon>Pseudomonadota</taxon>
        <taxon>Gammaproteobacteria</taxon>
        <taxon>Cellvibrionales</taxon>
        <taxon>Halieaceae</taxon>
        <taxon>Aequoribacter</taxon>
    </lineage>
</organism>
<name>F3L641_9GAMM</name>
<proteinExistence type="predicted"/>
<dbReference type="RefSeq" id="WP_009577351.1">
    <property type="nucleotide sequence ID" value="NZ_AEIG01000156.1"/>
</dbReference>
<dbReference type="eggNOG" id="ENOG502ZFN6">
    <property type="taxonomic scope" value="Bacteria"/>
</dbReference>
<dbReference type="AlphaFoldDB" id="F3L641"/>
<evidence type="ECO:0000313" key="2">
    <source>
        <dbReference type="Proteomes" id="UP000005615"/>
    </source>
</evidence>
<keyword evidence="2" id="KW-1185">Reference proteome</keyword>
<protein>
    <submittedName>
        <fullName evidence="1">Uncharacterized protein</fullName>
    </submittedName>
</protein>
<dbReference type="EMBL" id="AEIG01000156">
    <property type="protein sequence ID" value="EGG28202.1"/>
    <property type="molecule type" value="Genomic_DNA"/>
</dbReference>
<reference evidence="1 2" key="1">
    <citation type="journal article" date="2011" name="J. Bacteriol.">
        <title>Genome sequence of strain IMCC3088, a proteorhodopsin-containing marine bacterium belonging to the OM60/NOR5 clade.</title>
        <authorList>
            <person name="Jang Y."/>
            <person name="Oh H.M."/>
            <person name="Kang I."/>
            <person name="Lee K."/>
            <person name="Yang S.J."/>
            <person name="Cho J.C."/>
        </authorList>
    </citation>
    <scope>NUCLEOTIDE SEQUENCE [LARGE SCALE GENOMIC DNA]</scope>
    <source>
        <strain evidence="1 2">IMCC3088</strain>
    </source>
</reference>
<sequence>MTKLLMIIALSLASSLSSADEFKRVEYSKVNAVLQYVHDEVKSPMAQLNTRVSYSGEGEVKAWLEGAGLPEQPLPIDTNHNITLPLLTDAEAKALTLVVNQPAHLTSLNVTLFLAPPTDNVISYQTLFSSLDDINGLTEKMAGGMSWLTPTLKTLQFHFGEPATITMTADGKTTTYRTDETHSIELKRNKRVEAQNPTVTFSRQAESVVSLR</sequence>